<accession>A0A1F5PH84</accession>
<gene>
    <name evidence="1" type="ORF">A2722_00345</name>
</gene>
<dbReference type="AlphaFoldDB" id="A0A1F5PH84"/>
<sequence>MHFMGSLDIRKKVVRPSDSSHSKYRAWRTATVIRARAMSVRRTALASGLIALTILLIVPQIVLAERQYWSWAGGEQSAIQNIRVGYLNRYPQLPLQENDPKLQALIAYLQDKKSPLVKYAGELSRLPNWKVLLGIAQAESNLCKKTNKNNCWGIGPNNTPLTYNDISESLYYANYLMNKYDQLGMNPQKPETIVKTYVGYEHPGWVNTIHSVFYELAQRGLN</sequence>
<protein>
    <submittedName>
        <fullName evidence="1">Uncharacterized protein</fullName>
    </submittedName>
</protein>
<comment type="caution">
    <text evidence="1">The sequence shown here is derived from an EMBL/GenBank/DDBJ whole genome shotgun (WGS) entry which is preliminary data.</text>
</comment>
<evidence type="ECO:0000313" key="1">
    <source>
        <dbReference type="EMBL" id="OGE89174.1"/>
    </source>
</evidence>
<reference evidence="1 2" key="1">
    <citation type="journal article" date="2016" name="Nat. Commun.">
        <title>Thousands of microbial genomes shed light on interconnected biogeochemical processes in an aquifer system.</title>
        <authorList>
            <person name="Anantharaman K."/>
            <person name="Brown C.T."/>
            <person name="Hug L.A."/>
            <person name="Sharon I."/>
            <person name="Castelle C.J."/>
            <person name="Probst A.J."/>
            <person name="Thomas B.C."/>
            <person name="Singh A."/>
            <person name="Wilkins M.J."/>
            <person name="Karaoz U."/>
            <person name="Brodie E.L."/>
            <person name="Williams K.H."/>
            <person name="Hubbard S.S."/>
            <person name="Banfield J.F."/>
        </authorList>
    </citation>
    <scope>NUCLEOTIDE SEQUENCE [LARGE SCALE GENOMIC DNA]</scope>
</reference>
<dbReference type="Proteomes" id="UP000178377">
    <property type="component" value="Unassembled WGS sequence"/>
</dbReference>
<proteinExistence type="predicted"/>
<dbReference type="EMBL" id="MFEO01000026">
    <property type="protein sequence ID" value="OGE89174.1"/>
    <property type="molecule type" value="Genomic_DNA"/>
</dbReference>
<dbReference type="STRING" id="1817828.A2722_00345"/>
<evidence type="ECO:0000313" key="2">
    <source>
        <dbReference type="Proteomes" id="UP000178377"/>
    </source>
</evidence>
<organism evidence="1 2">
    <name type="scientific">Candidatus Doudnabacteria bacterium RIFCSPHIGHO2_01_FULL_50_11</name>
    <dbReference type="NCBI Taxonomy" id="1817828"/>
    <lineage>
        <taxon>Bacteria</taxon>
        <taxon>Candidatus Doudnaibacteriota</taxon>
    </lineage>
</organism>
<name>A0A1F5PH84_9BACT</name>